<dbReference type="GO" id="GO:0033612">
    <property type="term" value="F:receptor serine/threonine kinase binding"/>
    <property type="evidence" value="ECO:0007669"/>
    <property type="project" value="TreeGrafter"/>
</dbReference>
<keyword evidence="14" id="KW-0675">Receptor</keyword>
<keyword evidence="12 17" id="KW-1133">Transmembrane helix</keyword>
<dbReference type="FunFam" id="3.80.10.10:FF:000413">
    <property type="entry name" value="Inactive leucine-rich repeat receptor-like protein kinase"/>
    <property type="match status" value="1"/>
</dbReference>
<dbReference type="PANTHER" id="PTHR48056">
    <property type="entry name" value="LRR RECEPTOR-LIKE SERINE/THREONINE-PROTEIN KINASE-RELATED"/>
    <property type="match status" value="1"/>
</dbReference>
<keyword evidence="9 16" id="KW-0547">Nucleotide-binding</keyword>
<dbReference type="GO" id="GO:0005524">
    <property type="term" value="F:ATP binding"/>
    <property type="evidence" value="ECO:0007669"/>
    <property type="project" value="UniProtKB-UniRule"/>
</dbReference>
<keyword evidence="8" id="KW-0677">Repeat</keyword>
<evidence type="ECO:0000256" key="16">
    <source>
        <dbReference type="PROSITE-ProRule" id="PRU10141"/>
    </source>
</evidence>
<reference evidence="20 21" key="1">
    <citation type="journal article" date="2017" name="Mol. Plant">
        <title>The Genome of Medicinal Plant Macleaya cordata Provides New Insights into Benzylisoquinoline Alkaloids Metabolism.</title>
        <authorList>
            <person name="Liu X."/>
            <person name="Liu Y."/>
            <person name="Huang P."/>
            <person name="Ma Y."/>
            <person name="Qing Z."/>
            <person name="Tang Q."/>
            <person name="Cao H."/>
            <person name="Cheng P."/>
            <person name="Zheng Y."/>
            <person name="Yuan Z."/>
            <person name="Zhou Y."/>
            <person name="Liu J."/>
            <person name="Tang Z."/>
            <person name="Zhuo Y."/>
            <person name="Zhang Y."/>
            <person name="Yu L."/>
            <person name="Huang J."/>
            <person name="Yang P."/>
            <person name="Peng Q."/>
            <person name="Zhang J."/>
            <person name="Jiang W."/>
            <person name="Zhang Z."/>
            <person name="Lin K."/>
            <person name="Ro D.K."/>
            <person name="Chen X."/>
            <person name="Xiong X."/>
            <person name="Shang Y."/>
            <person name="Huang S."/>
            <person name="Zeng J."/>
        </authorList>
    </citation>
    <scope>NUCLEOTIDE SEQUENCE [LARGE SCALE GENOMIC DNA]</scope>
    <source>
        <strain evidence="21">cv. BLH2017</strain>
        <tissue evidence="20">Root</tissue>
    </source>
</reference>
<dbReference type="SUPFAM" id="SSF52058">
    <property type="entry name" value="L domain-like"/>
    <property type="match status" value="2"/>
</dbReference>
<evidence type="ECO:0000256" key="17">
    <source>
        <dbReference type="SAM" id="Phobius"/>
    </source>
</evidence>
<feature type="binding site" evidence="16">
    <location>
        <position position="723"/>
    </location>
    <ligand>
        <name>ATP</name>
        <dbReference type="ChEBI" id="CHEBI:30616"/>
    </ligand>
</feature>
<keyword evidence="13 17" id="KW-0472">Membrane</keyword>
<dbReference type="PROSITE" id="PS00108">
    <property type="entry name" value="PROTEIN_KINASE_ST"/>
    <property type="match status" value="1"/>
</dbReference>
<dbReference type="InterPro" id="IPR011009">
    <property type="entry name" value="Kinase-like_dom_sf"/>
</dbReference>
<comment type="similarity">
    <text evidence="2">Belongs to the protein kinase superfamily. Ser/Thr protein kinase family.</text>
</comment>
<evidence type="ECO:0000256" key="10">
    <source>
        <dbReference type="ARBA" id="ARBA00022777"/>
    </source>
</evidence>
<dbReference type="OMA" id="VKRIWNT"/>
<dbReference type="Gene3D" id="3.30.200.20">
    <property type="entry name" value="Phosphorylase Kinase, domain 1"/>
    <property type="match status" value="1"/>
</dbReference>
<evidence type="ECO:0000256" key="4">
    <source>
        <dbReference type="ARBA" id="ARBA00022614"/>
    </source>
</evidence>
<evidence type="ECO:0000256" key="6">
    <source>
        <dbReference type="ARBA" id="ARBA00022692"/>
    </source>
</evidence>
<dbReference type="FunFam" id="3.80.10.10:FF:000221">
    <property type="entry name" value="Leucine-rich repeat receptor-like protein kinase PXL1"/>
    <property type="match status" value="1"/>
</dbReference>
<comment type="subcellular location">
    <subcellularLocation>
        <location evidence="1">Membrane</location>
        <topology evidence="1">Single-pass membrane protein</topology>
    </subcellularLocation>
</comment>
<dbReference type="InterPro" id="IPR032675">
    <property type="entry name" value="LRR_dom_sf"/>
</dbReference>
<evidence type="ECO:0000256" key="2">
    <source>
        <dbReference type="ARBA" id="ARBA00008684"/>
    </source>
</evidence>
<dbReference type="Pfam" id="PF13855">
    <property type="entry name" value="LRR_8"/>
    <property type="match status" value="1"/>
</dbReference>
<evidence type="ECO:0000256" key="14">
    <source>
        <dbReference type="ARBA" id="ARBA00023170"/>
    </source>
</evidence>
<evidence type="ECO:0000256" key="13">
    <source>
        <dbReference type="ARBA" id="ARBA00023136"/>
    </source>
</evidence>
<evidence type="ECO:0000256" key="18">
    <source>
        <dbReference type="SAM" id="SignalP"/>
    </source>
</evidence>
<dbReference type="Pfam" id="PF00069">
    <property type="entry name" value="Pkinase"/>
    <property type="match status" value="1"/>
</dbReference>
<dbReference type="InterPro" id="IPR050647">
    <property type="entry name" value="Plant_LRR-RLKs"/>
</dbReference>
<dbReference type="FunFam" id="3.80.10.10:FF:000111">
    <property type="entry name" value="LRR receptor-like serine/threonine-protein kinase ERECTA"/>
    <property type="match status" value="1"/>
</dbReference>
<accession>A0A200QPT5</accession>
<feature type="transmembrane region" description="Helical" evidence="17">
    <location>
        <begin position="636"/>
        <end position="659"/>
    </location>
</feature>
<keyword evidence="11 16" id="KW-0067">ATP-binding</keyword>
<keyword evidence="15" id="KW-0325">Glycoprotein</keyword>
<dbReference type="CDD" id="cd14066">
    <property type="entry name" value="STKc_IRAK"/>
    <property type="match status" value="1"/>
</dbReference>
<gene>
    <name evidence="20" type="ORF">BVC80_1791g58</name>
</gene>
<dbReference type="Pfam" id="PF08263">
    <property type="entry name" value="LRRNT_2"/>
    <property type="match status" value="1"/>
</dbReference>
<dbReference type="Pfam" id="PF00560">
    <property type="entry name" value="LRR_1"/>
    <property type="match status" value="7"/>
</dbReference>
<dbReference type="InterPro" id="IPR008271">
    <property type="entry name" value="Ser/Thr_kinase_AS"/>
</dbReference>
<dbReference type="SUPFAM" id="SSF56112">
    <property type="entry name" value="Protein kinase-like (PK-like)"/>
    <property type="match status" value="1"/>
</dbReference>
<dbReference type="PANTHER" id="PTHR48056:SF29">
    <property type="entry name" value="RECEPTOR-LIKE PROTEIN KINASE HSL1"/>
    <property type="match status" value="1"/>
</dbReference>
<dbReference type="SMART" id="SM00220">
    <property type="entry name" value="S_TKc"/>
    <property type="match status" value="1"/>
</dbReference>
<protein>
    <submittedName>
        <fullName evidence="20">Protein kinase domain</fullName>
    </submittedName>
</protein>
<dbReference type="EMBL" id="MVGT01001380">
    <property type="protein sequence ID" value="OVA12486.1"/>
    <property type="molecule type" value="Genomic_DNA"/>
</dbReference>
<dbReference type="FunFam" id="3.30.200.20:FF:000512">
    <property type="entry name" value="Receptor-like protein kinase HSL1"/>
    <property type="match status" value="1"/>
</dbReference>
<dbReference type="SMART" id="SM00369">
    <property type="entry name" value="LRR_TYP"/>
    <property type="match status" value="7"/>
</dbReference>
<dbReference type="GO" id="GO:0004672">
    <property type="term" value="F:protein kinase activity"/>
    <property type="evidence" value="ECO:0007669"/>
    <property type="project" value="InterPro"/>
</dbReference>
<comment type="similarity">
    <text evidence="3">Belongs to the RLP family.</text>
</comment>
<dbReference type="Gene3D" id="1.10.510.10">
    <property type="entry name" value="Transferase(Phosphotransferase) domain 1"/>
    <property type="match status" value="1"/>
</dbReference>
<evidence type="ECO:0000256" key="3">
    <source>
        <dbReference type="ARBA" id="ARBA00009592"/>
    </source>
</evidence>
<dbReference type="GO" id="GO:0016020">
    <property type="term" value="C:membrane"/>
    <property type="evidence" value="ECO:0007669"/>
    <property type="project" value="UniProtKB-SubCell"/>
</dbReference>
<evidence type="ECO:0000256" key="8">
    <source>
        <dbReference type="ARBA" id="ARBA00022737"/>
    </source>
</evidence>
<dbReference type="FunCoup" id="A0A200QPT5">
    <property type="interactions" value="167"/>
</dbReference>
<dbReference type="InterPro" id="IPR017441">
    <property type="entry name" value="Protein_kinase_ATP_BS"/>
</dbReference>
<proteinExistence type="inferred from homology"/>
<dbReference type="InterPro" id="IPR001611">
    <property type="entry name" value="Leu-rich_rpt"/>
</dbReference>
<feature type="domain" description="Protein kinase" evidence="19">
    <location>
        <begin position="693"/>
        <end position="983"/>
    </location>
</feature>
<dbReference type="OrthoDB" id="676979at2759"/>
<evidence type="ECO:0000313" key="20">
    <source>
        <dbReference type="EMBL" id="OVA12486.1"/>
    </source>
</evidence>
<keyword evidence="4" id="KW-0433">Leucine-rich repeat</keyword>
<dbReference type="AlphaFoldDB" id="A0A200QPT5"/>
<dbReference type="InterPro" id="IPR013210">
    <property type="entry name" value="LRR_N_plant-typ"/>
</dbReference>
<dbReference type="PROSITE" id="PS50011">
    <property type="entry name" value="PROTEIN_KINASE_DOM"/>
    <property type="match status" value="1"/>
</dbReference>
<feature type="chain" id="PRO_5012510080" evidence="18">
    <location>
        <begin position="29"/>
        <end position="1032"/>
    </location>
</feature>
<dbReference type="InParanoid" id="A0A200QPT5"/>
<feature type="signal peptide" evidence="18">
    <location>
        <begin position="1"/>
        <end position="28"/>
    </location>
</feature>
<evidence type="ECO:0000256" key="7">
    <source>
        <dbReference type="ARBA" id="ARBA00022729"/>
    </source>
</evidence>
<dbReference type="FunFam" id="3.80.10.10:FF:000041">
    <property type="entry name" value="LRR receptor-like serine/threonine-protein kinase ERECTA"/>
    <property type="match status" value="1"/>
</dbReference>
<keyword evidence="10 20" id="KW-0418">Kinase</keyword>
<keyword evidence="7 18" id="KW-0732">Signal</keyword>
<dbReference type="Proteomes" id="UP000195402">
    <property type="component" value="Unassembled WGS sequence"/>
</dbReference>
<keyword evidence="5" id="KW-0808">Transferase</keyword>
<evidence type="ECO:0000256" key="15">
    <source>
        <dbReference type="ARBA" id="ARBA00023180"/>
    </source>
</evidence>
<evidence type="ECO:0000256" key="12">
    <source>
        <dbReference type="ARBA" id="ARBA00022989"/>
    </source>
</evidence>
<sequence>MTKLPSVSFQIFISYLLILLHFLSLVHSLTEKEEQSILLKLKQQWGNPPSIQSWDPSNGSHCKNWTGIICDNNSVTDIILSNMNIEKEIPPFICDLENLTEIDLSWNYIPGEFPFSLYNCSKLKALDLSQNYFVGRIPSDIHRISTLWHLVLFGNNFSGDIPPSIGRLPELKTLLLNDNLLNGSVPAEISNLSNLESLALTNNPFLQWKIPLDIGRLKKLQYFWAAKVNLIGEIPETIGDLVDLEYFDLSSNGLSGKIPSRLFLLKNLTKLYLFDNKLSGEIPRSIQALNLVDVDLSINQLTGTLPEDFGKLQKLVYFLLYANRLTGKIPVSIGQLPSLKQIRLFRNRLNGTLPPELGLHSKLQTFEVSENEVTGNLPKNLCAGGVLIGIAVYTNNLSGELPKSLEKCNSLRVIELYKNKFSGEIPAGIWSLKNLSTVMFSDNSFSGNLPEKFASNLTRLEISNNRFSGKIPSQILQASNLTVFNAKNNLFSGEIPSELTGLSNLLTLSLDGNRLSGPIPSKIISWKSLNNLNLSGNQLSGVIPEAIGLLPNLIVLDLSENRFSGEIPFQIGQLKLTFLNLSSNRLTGKIPFQFDNLAFEKSFLNNSGLCGSNLLPNLPSCFSEHYQNPNRPSSKLLVMVLIIAATIFLVVAIFALFVIRDYRRRKLGGDLSTWKLTSFHRLLFTEADIISSLTDNNLIGSGGSGIVYRVAISHSGESVAVKKICNSGKLDKHLEKEFQAEVEILGTIRHSNIVKLLCCISCDNSKLLVYEYMVNRSLDRWLHAKKRGLSNSGSVHHVVLDWPTRLQIAVGSAQGLCYMHHSCSPPIIHRDVKSSNILLDYEFRARIADFGLAKLLVKHGEPHTMSAVAGSFGYLAPEYAYTTKVNEKVDVYSFGVVLLELVTGREANKADGNTSLVDWAWCHFQESNSIADSLDEEVKEPCYLDEMSAIFKLGLVCTGTLPSTRPPMNEVLQILLRCGSPQVSYGEKKTTKTEDDVNPLLSTTSNYGSSYKGRRSVRLSDDYDDSLACNNV</sequence>
<evidence type="ECO:0000256" key="5">
    <source>
        <dbReference type="ARBA" id="ARBA00022679"/>
    </source>
</evidence>
<dbReference type="FunFam" id="1.10.510.10:FF:000714">
    <property type="entry name" value="Kinase family with leucine-rich repeat domain-containing protein"/>
    <property type="match status" value="1"/>
</dbReference>
<dbReference type="PROSITE" id="PS00107">
    <property type="entry name" value="PROTEIN_KINASE_ATP"/>
    <property type="match status" value="1"/>
</dbReference>
<dbReference type="InterPro" id="IPR000719">
    <property type="entry name" value="Prot_kinase_dom"/>
</dbReference>
<name>A0A200QPT5_MACCD</name>
<comment type="caution">
    <text evidence="20">The sequence shown here is derived from an EMBL/GenBank/DDBJ whole genome shotgun (WGS) entry which is preliminary data.</text>
</comment>
<dbReference type="InterPro" id="IPR003591">
    <property type="entry name" value="Leu-rich_rpt_typical-subtyp"/>
</dbReference>
<keyword evidence="21" id="KW-1185">Reference proteome</keyword>
<dbReference type="FunFam" id="3.80.10.10:FF:000824">
    <property type="entry name" value="Receptor-like protein kinase HSL1 isoform A"/>
    <property type="match status" value="1"/>
</dbReference>
<evidence type="ECO:0000256" key="9">
    <source>
        <dbReference type="ARBA" id="ARBA00022741"/>
    </source>
</evidence>
<evidence type="ECO:0000259" key="19">
    <source>
        <dbReference type="PROSITE" id="PS50011"/>
    </source>
</evidence>
<evidence type="ECO:0000256" key="11">
    <source>
        <dbReference type="ARBA" id="ARBA00022840"/>
    </source>
</evidence>
<dbReference type="STRING" id="56857.A0A200QPT5"/>
<keyword evidence="6 17" id="KW-0812">Transmembrane</keyword>
<dbReference type="Gene3D" id="3.80.10.10">
    <property type="entry name" value="Ribonuclease Inhibitor"/>
    <property type="match status" value="5"/>
</dbReference>
<organism evidence="20 21">
    <name type="scientific">Macleaya cordata</name>
    <name type="common">Five-seeded plume-poppy</name>
    <name type="synonym">Bocconia cordata</name>
    <dbReference type="NCBI Taxonomy" id="56857"/>
    <lineage>
        <taxon>Eukaryota</taxon>
        <taxon>Viridiplantae</taxon>
        <taxon>Streptophyta</taxon>
        <taxon>Embryophyta</taxon>
        <taxon>Tracheophyta</taxon>
        <taxon>Spermatophyta</taxon>
        <taxon>Magnoliopsida</taxon>
        <taxon>Ranunculales</taxon>
        <taxon>Papaveraceae</taxon>
        <taxon>Papaveroideae</taxon>
        <taxon>Macleaya</taxon>
    </lineage>
</organism>
<evidence type="ECO:0000256" key="1">
    <source>
        <dbReference type="ARBA" id="ARBA00004167"/>
    </source>
</evidence>
<evidence type="ECO:0000313" key="21">
    <source>
        <dbReference type="Proteomes" id="UP000195402"/>
    </source>
</evidence>